<accession>A0AAN9QR95</accession>
<proteinExistence type="predicted"/>
<evidence type="ECO:0000313" key="1">
    <source>
        <dbReference type="EMBL" id="KAK7344927.1"/>
    </source>
</evidence>
<organism evidence="1 2">
    <name type="scientific">Canavalia gladiata</name>
    <name type="common">Sword bean</name>
    <name type="synonym">Dolichos gladiatus</name>
    <dbReference type="NCBI Taxonomy" id="3824"/>
    <lineage>
        <taxon>Eukaryota</taxon>
        <taxon>Viridiplantae</taxon>
        <taxon>Streptophyta</taxon>
        <taxon>Embryophyta</taxon>
        <taxon>Tracheophyta</taxon>
        <taxon>Spermatophyta</taxon>
        <taxon>Magnoliopsida</taxon>
        <taxon>eudicotyledons</taxon>
        <taxon>Gunneridae</taxon>
        <taxon>Pentapetalae</taxon>
        <taxon>rosids</taxon>
        <taxon>fabids</taxon>
        <taxon>Fabales</taxon>
        <taxon>Fabaceae</taxon>
        <taxon>Papilionoideae</taxon>
        <taxon>50 kb inversion clade</taxon>
        <taxon>NPAAA clade</taxon>
        <taxon>indigoferoid/millettioid clade</taxon>
        <taxon>Phaseoleae</taxon>
        <taxon>Canavalia</taxon>
    </lineage>
</organism>
<comment type="caution">
    <text evidence="1">The sequence shown here is derived from an EMBL/GenBank/DDBJ whole genome shotgun (WGS) entry which is preliminary data.</text>
</comment>
<reference evidence="1 2" key="1">
    <citation type="submission" date="2024-01" db="EMBL/GenBank/DDBJ databases">
        <title>The genomes of 5 underutilized Papilionoideae crops provide insights into root nodulation and disease resistanc.</title>
        <authorList>
            <person name="Jiang F."/>
        </authorList>
    </citation>
    <scope>NUCLEOTIDE SEQUENCE [LARGE SCALE GENOMIC DNA]</scope>
    <source>
        <strain evidence="1">LVBAO_FW01</strain>
        <tissue evidence="1">Leaves</tissue>
    </source>
</reference>
<dbReference type="AlphaFoldDB" id="A0AAN9QR95"/>
<keyword evidence="2" id="KW-1185">Reference proteome</keyword>
<protein>
    <submittedName>
        <fullName evidence="1">Uncharacterized protein</fullName>
    </submittedName>
</protein>
<evidence type="ECO:0000313" key="2">
    <source>
        <dbReference type="Proteomes" id="UP001367508"/>
    </source>
</evidence>
<sequence>MVASCTDEVCFTPQPWVWWPKVSMRGRHNPKPCRHTSWERPLGFLSLNFVAHSSLERLCMEVAFRNAKNSRDSNYLSLTALFWPLLFKCMVTSF</sequence>
<name>A0AAN9QR95_CANGL</name>
<dbReference type="EMBL" id="JAYMYQ010000003">
    <property type="protein sequence ID" value="KAK7344927.1"/>
    <property type="molecule type" value="Genomic_DNA"/>
</dbReference>
<gene>
    <name evidence="1" type="ORF">VNO77_15179</name>
</gene>
<dbReference type="Proteomes" id="UP001367508">
    <property type="component" value="Unassembled WGS sequence"/>
</dbReference>